<feature type="signal peptide" evidence="6">
    <location>
        <begin position="1"/>
        <end position="22"/>
    </location>
</feature>
<dbReference type="GO" id="GO:0030246">
    <property type="term" value="F:carbohydrate binding"/>
    <property type="evidence" value="ECO:0007669"/>
    <property type="project" value="UniProtKB-KW"/>
</dbReference>
<dbReference type="Pfam" id="PF00059">
    <property type="entry name" value="Lectin_C"/>
    <property type="match status" value="2"/>
</dbReference>
<keyword evidence="3 6" id="KW-0732">Signal</keyword>
<dbReference type="PROSITE" id="PS50041">
    <property type="entry name" value="C_TYPE_LECTIN_2"/>
    <property type="match status" value="2"/>
</dbReference>
<evidence type="ECO:0000256" key="3">
    <source>
        <dbReference type="ARBA" id="ARBA00022729"/>
    </source>
</evidence>
<dbReference type="SUPFAM" id="SSF56436">
    <property type="entry name" value="C-type lectin-like"/>
    <property type="match status" value="2"/>
</dbReference>
<feature type="domain" description="C-type lectin" evidence="7">
    <location>
        <begin position="53"/>
        <end position="101"/>
    </location>
</feature>
<dbReference type="InterPro" id="IPR051663">
    <property type="entry name" value="CLec_Tetranectin-domain"/>
</dbReference>
<reference evidence="8" key="1">
    <citation type="submission" date="2022-01" db="EMBL/GenBank/DDBJ databases">
        <authorList>
            <person name="King R."/>
        </authorList>
    </citation>
    <scope>NUCLEOTIDE SEQUENCE</scope>
</reference>
<comment type="subcellular location">
    <subcellularLocation>
        <location evidence="1">Secreted</location>
    </subcellularLocation>
</comment>
<dbReference type="Gene3D" id="3.10.100.10">
    <property type="entry name" value="Mannose-Binding Protein A, subunit A"/>
    <property type="match status" value="2"/>
</dbReference>
<evidence type="ECO:0000259" key="7">
    <source>
        <dbReference type="PROSITE" id="PS50041"/>
    </source>
</evidence>
<dbReference type="InterPro" id="IPR016186">
    <property type="entry name" value="C-type_lectin-like/link_sf"/>
</dbReference>
<dbReference type="InterPro" id="IPR018378">
    <property type="entry name" value="C-type_lectin_CS"/>
</dbReference>
<sequence length="290" mass="34281">MIFKNLNLIVLSMYLILQSSYGEDNTKCVQDSSSEYILTSFTRIPDDKYVSLTSGKTLTYFNWYQGQPNGGKEECIALYLKNSELQWHDVSCWNKYYFICEVVWTNREEELLHVLNTTLQKQIDIEHNIRTHCNLPLFLELFGLRDTIPTLNLYHRVNKSYYIGNIFKGNVLHAEQFCRYHDMSLVNIETQEENNFLEEKLLEADSSGEEFWTSGTKIPDSRKWIWFTTGRKISYFNWLKGQPDSNKNSQCIEAQVTNDQLQWSSKDCWKEYYFICEAARLPDLSRVEYS</sequence>
<evidence type="ECO:0000256" key="5">
    <source>
        <dbReference type="ARBA" id="ARBA00023157"/>
    </source>
</evidence>
<evidence type="ECO:0000256" key="6">
    <source>
        <dbReference type="SAM" id="SignalP"/>
    </source>
</evidence>
<feature type="domain" description="C-type lectin" evidence="7">
    <location>
        <begin position="156"/>
        <end position="277"/>
    </location>
</feature>
<dbReference type="OrthoDB" id="6755816at2759"/>
<dbReference type="InterPro" id="IPR016187">
    <property type="entry name" value="CTDL_fold"/>
</dbReference>
<dbReference type="AlphaFoldDB" id="A0A9N9SY36"/>
<keyword evidence="2" id="KW-0964">Secreted</keyword>
<evidence type="ECO:0000256" key="1">
    <source>
        <dbReference type="ARBA" id="ARBA00004613"/>
    </source>
</evidence>
<keyword evidence="9" id="KW-1185">Reference proteome</keyword>
<accession>A0A9N9SY36</accession>
<dbReference type="Proteomes" id="UP001153709">
    <property type="component" value="Chromosome 4"/>
</dbReference>
<evidence type="ECO:0000256" key="2">
    <source>
        <dbReference type="ARBA" id="ARBA00022525"/>
    </source>
</evidence>
<dbReference type="InterPro" id="IPR001304">
    <property type="entry name" value="C-type_lectin-like"/>
</dbReference>
<protein>
    <recommendedName>
        <fullName evidence="7">C-type lectin domain-containing protein</fullName>
    </recommendedName>
</protein>
<dbReference type="PANTHER" id="PTHR22799:SF1">
    <property type="entry name" value="C-TYPE LECTIN DOMAIN FAMILY 11 MEMBER A"/>
    <property type="match status" value="1"/>
</dbReference>
<evidence type="ECO:0000313" key="8">
    <source>
        <dbReference type="EMBL" id="CAG9832699.1"/>
    </source>
</evidence>
<dbReference type="EMBL" id="OU898279">
    <property type="protein sequence ID" value="CAG9832699.1"/>
    <property type="molecule type" value="Genomic_DNA"/>
</dbReference>
<organism evidence="8 9">
    <name type="scientific">Diabrotica balteata</name>
    <name type="common">Banded cucumber beetle</name>
    <dbReference type="NCBI Taxonomy" id="107213"/>
    <lineage>
        <taxon>Eukaryota</taxon>
        <taxon>Metazoa</taxon>
        <taxon>Ecdysozoa</taxon>
        <taxon>Arthropoda</taxon>
        <taxon>Hexapoda</taxon>
        <taxon>Insecta</taxon>
        <taxon>Pterygota</taxon>
        <taxon>Neoptera</taxon>
        <taxon>Endopterygota</taxon>
        <taxon>Coleoptera</taxon>
        <taxon>Polyphaga</taxon>
        <taxon>Cucujiformia</taxon>
        <taxon>Chrysomeloidea</taxon>
        <taxon>Chrysomelidae</taxon>
        <taxon>Galerucinae</taxon>
        <taxon>Diabroticina</taxon>
        <taxon>Diabroticites</taxon>
        <taxon>Diabrotica</taxon>
    </lineage>
</organism>
<proteinExistence type="predicted"/>
<evidence type="ECO:0000313" key="9">
    <source>
        <dbReference type="Proteomes" id="UP001153709"/>
    </source>
</evidence>
<evidence type="ECO:0000256" key="4">
    <source>
        <dbReference type="ARBA" id="ARBA00022734"/>
    </source>
</evidence>
<gene>
    <name evidence="8" type="ORF">DIABBA_LOCUS6153</name>
</gene>
<keyword evidence="5" id="KW-1015">Disulfide bond</keyword>
<dbReference type="PROSITE" id="PS00615">
    <property type="entry name" value="C_TYPE_LECTIN_1"/>
    <property type="match status" value="2"/>
</dbReference>
<dbReference type="GO" id="GO:0008083">
    <property type="term" value="F:growth factor activity"/>
    <property type="evidence" value="ECO:0007669"/>
    <property type="project" value="TreeGrafter"/>
</dbReference>
<dbReference type="GO" id="GO:0005615">
    <property type="term" value="C:extracellular space"/>
    <property type="evidence" value="ECO:0007669"/>
    <property type="project" value="TreeGrafter"/>
</dbReference>
<keyword evidence="4" id="KW-0430">Lectin</keyword>
<dbReference type="CDD" id="cd00037">
    <property type="entry name" value="CLECT"/>
    <property type="match status" value="1"/>
</dbReference>
<dbReference type="SMART" id="SM00034">
    <property type="entry name" value="CLECT"/>
    <property type="match status" value="1"/>
</dbReference>
<name>A0A9N9SY36_DIABA</name>
<dbReference type="PANTHER" id="PTHR22799">
    <property type="entry name" value="TETRANECTIN-RELATED"/>
    <property type="match status" value="1"/>
</dbReference>
<feature type="chain" id="PRO_5040316538" description="C-type lectin domain-containing protein" evidence="6">
    <location>
        <begin position="23"/>
        <end position="290"/>
    </location>
</feature>